<gene>
    <name evidence="2" type="ORF">ABIE08_001761</name>
</gene>
<evidence type="ECO:0000313" key="3">
    <source>
        <dbReference type="Proteomes" id="UP001549321"/>
    </source>
</evidence>
<accession>A0ABV2QY83</accession>
<name>A0ABV2QY83_9HYPH</name>
<dbReference type="InterPro" id="IPR000182">
    <property type="entry name" value="GNAT_dom"/>
</dbReference>
<dbReference type="Proteomes" id="UP001549321">
    <property type="component" value="Unassembled WGS sequence"/>
</dbReference>
<evidence type="ECO:0000259" key="1">
    <source>
        <dbReference type="PROSITE" id="PS51186"/>
    </source>
</evidence>
<dbReference type="EMBL" id="JBEPSM010000001">
    <property type="protein sequence ID" value="MET4633848.1"/>
    <property type="molecule type" value="Genomic_DNA"/>
</dbReference>
<evidence type="ECO:0000313" key="2">
    <source>
        <dbReference type="EMBL" id="MET4633848.1"/>
    </source>
</evidence>
<sequence length="186" mass="20970">MSPIETERLRLRRWRDADRAPFAAMSADPAVMEFFPSLLTPDQASAFIDRVEAHWDAHGFGNYALEERATGAFVGLTGLFKVFPEAHFAPSVEIGWRLARPFWSQGYAREAAEAVIATAFAEHDFPEIVAFTAVPNIRSAALMQRLGMTRNAADDFDHPGIAVGHPLRRHVLYRLSRADYERRERA</sequence>
<dbReference type="Pfam" id="PF13302">
    <property type="entry name" value="Acetyltransf_3"/>
    <property type="match status" value="1"/>
</dbReference>
<comment type="caution">
    <text evidence="2">The sequence shown here is derived from an EMBL/GenBank/DDBJ whole genome shotgun (WGS) entry which is preliminary data.</text>
</comment>
<organism evidence="2 3">
    <name type="scientific">Kaistia defluvii</name>
    <dbReference type="NCBI Taxonomy" id="410841"/>
    <lineage>
        <taxon>Bacteria</taxon>
        <taxon>Pseudomonadati</taxon>
        <taxon>Pseudomonadota</taxon>
        <taxon>Alphaproteobacteria</taxon>
        <taxon>Hyphomicrobiales</taxon>
        <taxon>Kaistiaceae</taxon>
        <taxon>Kaistia</taxon>
    </lineage>
</organism>
<dbReference type="Gene3D" id="3.40.630.30">
    <property type="match status" value="1"/>
</dbReference>
<dbReference type="PANTHER" id="PTHR43792:SF1">
    <property type="entry name" value="N-ACETYLTRANSFERASE DOMAIN-CONTAINING PROTEIN"/>
    <property type="match status" value="1"/>
</dbReference>
<dbReference type="PROSITE" id="PS51186">
    <property type="entry name" value="GNAT"/>
    <property type="match status" value="1"/>
</dbReference>
<dbReference type="RefSeq" id="WP_354550367.1">
    <property type="nucleotide sequence ID" value="NZ_JBEPSM010000001.1"/>
</dbReference>
<reference evidence="2 3" key="1">
    <citation type="submission" date="2024-06" db="EMBL/GenBank/DDBJ databases">
        <title>Sorghum-associated microbial communities from plants grown in Nebraska, USA.</title>
        <authorList>
            <person name="Schachtman D."/>
        </authorList>
    </citation>
    <scope>NUCLEOTIDE SEQUENCE [LARGE SCALE GENOMIC DNA]</scope>
    <source>
        <strain evidence="2 3">3207</strain>
    </source>
</reference>
<dbReference type="SUPFAM" id="SSF55729">
    <property type="entry name" value="Acyl-CoA N-acyltransferases (Nat)"/>
    <property type="match status" value="1"/>
</dbReference>
<keyword evidence="3" id="KW-1185">Reference proteome</keyword>
<proteinExistence type="predicted"/>
<dbReference type="InterPro" id="IPR016181">
    <property type="entry name" value="Acyl_CoA_acyltransferase"/>
</dbReference>
<dbReference type="PANTHER" id="PTHR43792">
    <property type="entry name" value="GNAT FAMILY, PUTATIVE (AFU_ORTHOLOGUE AFUA_3G00765)-RELATED-RELATED"/>
    <property type="match status" value="1"/>
</dbReference>
<dbReference type="InterPro" id="IPR051531">
    <property type="entry name" value="N-acetyltransferase"/>
</dbReference>
<feature type="domain" description="N-acetyltransferase" evidence="1">
    <location>
        <begin position="9"/>
        <end position="178"/>
    </location>
</feature>
<protein>
    <submittedName>
        <fullName evidence="2">RimJ/RimL family protein N-acetyltransferase</fullName>
    </submittedName>
</protein>